<accession>A0A7I8WDN3</accession>
<dbReference type="InterPro" id="IPR001245">
    <property type="entry name" value="Ser-Thr/Tyr_kinase_cat_dom"/>
</dbReference>
<dbReference type="SMART" id="SM00179">
    <property type="entry name" value="EGF_CA"/>
    <property type="match status" value="1"/>
</dbReference>
<dbReference type="CDD" id="cd15137">
    <property type="entry name" value="7tmA_Relaxin_R"/>
    <property type="match status" value="1"/>
</dbReference>
<dbReference type="GO" id="GO:0005509">
    <property type="term" value="F:calcium ion binding"/>
    <property type="evidence" value="ECO:0007669"/>
    <property type="project" value="InterPro"/>
</dbReference>
<dbReference type="GO" id="GO:0005886">
    <property type="term" value="C:plasma membrane"/>
    <property type="evidence" value="ECO:0007669"/>
    <property type="project" value="UniProtKB-SubCell"/>
</dbReference>
<feature type="disulfide bond" evidence="15">
    <location>
        <begin position="1628"/>
        <end position="1640"/>
    </location>
</feature>
<feature type="domain" description="CUB" evidence="18">
    <location>
        <begin position="1064"/>
        <end position="1165"/>
    </location>
</feature>
<dbReference type="InterPro" id="IPR049883">
    <property type="entry name" value="NOTCH1_EGF-like"/>
</dbReference>
<evidence type="ECO:0000256" key="5">
    <source>
        <dbReference type="ARBA" id="ARBA00022692"/>
    </source>
</evidence>
<dbReference type="PROSITE" id="PS00237">
    <property type="entry name" value="G_PROTEIN_RECEP_F1_1"/>
    <property type="match status" value="1"/>
</dbReference>
<dbReference type="Pfam" id="PF00057">
    <property type="entry name" value="Ldl_recept_a"/>
    <property type="match status" value="4"/>
</dbReference>
<evidence type="ECO:0000256" key="12">
    <source>
        <dbReference type="ARBA" id="ARBA00023170"/>
    </source>
</evidence>
<sequence length="2464" mass="280429">MVRKKFFVILYFLFVLKILSTLSTEIEGNFGLPKCKNVCPAVALCEKNECYCESGFSLDNCKSKSINETIVLDNWYGSIEIDSESPVFQKWRIVVPQGKHIAIWFEKFYLKPGLAVCSCSRSSSLTIDNRIFCGKFPAVIQPLIINKNTVEVMLDAWDTIKITLVYSEIDKLPKIFGNKISENINDWSSSRRLDLTIDDNLRIPYDANILKWILFVKLPSDVEALSEFKLGIFRKVGNTYKIIGLTSLDLTKLYNGYFNDFLFKNGTLIAVKKDDYIGWVSKHSSVPMATARPHSCPNGNIRVIGIEKNQINEGYIPIKDENRYMGRSSVAVYFSDISENEKSIKHCTMEKNNLQGVFYNKYFPENDNQECHIILNNRQGWTGITPIISIKNPYWDLNVYKEIGQTIVNINKTLEYTLPTGVAATRVMIAYSNYGCGSKIKAVSGDLNTIKFPTRSCSWEIISSTSNEIIYFYIKNLKFPTNKHCSNYMQLDDCTYQPAKLLYKLCNKIKNSDFFIVSTSGSKLCVKIVKENAMTEEPTFLASFYSKIPNYDTREESISLRGNTSMMFTTQAYSRRIWKFIGTKPIKLEITANLEARGFDRRPLQILISAKNDLRIYISEFRTCLEDDRNREINIEISNGTEILWTKSLTLSRDGCVKISNISIATQRSKLKLISSNGNVRYLIFYSSTKKRLTEDREDFFPIEEYGYSYGPVVAAEGFSSYVESNTTILDLLSYCKKNGMQPASLKNDKTLREFGKYLLLSGYHSYIIGAVKNQGVTSFIWLKNNEIVKQSDIGSKNYKLFEKVTIANQLCVVWKKNSDLELIDCSKTVSKYKYSPLCEKDIDECRKQPCGAESSCFNTIGGYNCNCKKGYFTINKEEDCKNLCKFNLGSNWSLYKGKCVIQYSSLMSYYEAVQRCKLDNLKNENTPCFNCSNLIQPICSKGNVDDENIRGFIVKKLEKSFIRSSISKVTVSKGKYIRIRVIKFNTEFKHDQSVALKIVEENPEELIAHVISVDSENTTILTMSNFVTIRIYFTERSTIIEKAVLARGFVTYEEVECGLGKDCPESSNCGSIGEITNFDSYTINYTREASAWKQYKYCLWRFKVKQGRYIKILPIEIDMKSSLSKCTQYTDIYDGPYIKTVKRKMRVCEDKMPRFVSSSNTITIVMILKPLESRVHAGEHLVLQLEEEECPGCVMSSDSCAFQAECRSECGQIMSPGYPLNFPPGLICHWTIFSEPRHYIEIEIMDFDVPSSDSNCKENSLTLIHDNGGYGNVPSKFEKYCDKKSSKLFESDGEIATIVFQSDFYSQGNGFNLKYRMKKFPAKETANSTESSLCQSNWFYYKGNCYKYFKESSLTWLEANTFCMAQSSNLVSILDSKEMDVVMNWLLYVWMKNSTEKPSVYLGLNVAPNKERWTDYSPMSYTDWSCREPSDPKIEHCTLFSVEGYKSSEHWFNRPCAHKATDKIICKRPATNFESFKTPAKLSQYPCSLGWFYNSTLKSCISLNFLCLKSQKIYFNIENSITGNETSTVNKPDVCIKDVLLENNTCNEKIEFQCTDGSCILINYKCDRIKHCTDGSDEQNCTFSEEVEYLWTTYDCSGTNRSISELCDHSQHCPTGSDEKNCDYPNCPSDSFECYDKQCIDKKYQCDGYQHCSQNADEKDCSNYYPRKTFTCYEGTIIPNSRVNDGQTDCQSPEKEDESQIDKHHKKSCNIGEFKCKNGACINFINICIMDKDPWGYYTGCRDQSHLRNCEYFICPKDYIKCPHSYCIPLNMRCNGKYDCPRGEDEMDCYTPTCPGHLKCSESKLCVQSNKRCDGYKDCPNGDDEQFCDLTTCPQNCVCNGYIVECTNQGLTSIPEGLSKKARMFILSNNNITEIPAGSLDYLYNIRRLDLSYNSLRTFNGLFKNLISIEELILVKCGTIDVLPDEIFSGLVNLKILNLGGLGIRKIFQESFHGLSSVRLINITDNPIPSFEHFLFDGLDQLTRVESSNYAFCCIFGQEKNSSKSCLPKKDALSSCADLMERDILRAFLWILGVLALVGNAFVIIWRCLKKENSRSAIHTFLITNLGLADFLMSIYLLIVAGVDAYYRGDYIENAHVWKSSALCKLCGVLSTTSSQLSVFALTTITLDRFSCIVYPFSGKKLGKRSSRVVIIFEWILAITLAVIPLFPSDYFQDNFYSRSSVCLPLYLTGDKRFGWEYSFAIFVFLNGISFVVIAIAYTVMFSVVVKTRKAAGKDSDISIARKMAFIVVSDMLCWMPVAIMGILAMWGGVTIPGELYAWTAVCILPINSAINPILYTISNINFKEIIYTSILSNDSQDSQAKADKITLYSNLSNSDRIQSFDIKKFLKFLSDCSKKQIMISGSTFGCSLEQCLRRGDSFTADNIFYFMLDLCKALTYLHSLNVAHREVSKEKIVLSNEKGRIRAYLLGLGKMAPRSSNDKTGVLQSEDIKDLGLLGEKLLGHS</sequence>
<feature type="disulfide bond" evidence="15">
    <location>
        <begin position="1567"/>
        <end position="1582"/>
    </location>
</feature>
<evidence type="ECO:0000256" key="3">
    <source>
        <dbReference type="ARBA" id="ARBA00022536"/>
    </source>
</evidence>
<dbReference type="PROSITE" id="PS50262">
    <property type="entry name" value="G_PROTEIN_RECEP_F1_2"/>
    <property type="match status" value="1"/>
</dbReference>
<dbReference type="InterPro" id="IPR016186">
    <property type="entry name" value="C-type_lectin-like/link_sf"/>
</dbReference>
<gene>
    <name evidence="23" type="ORF">DGYR_LOCUS13427</name>
</gene>
<proteinExistence type="predicted"/>
<dbReference type="Pfam" id="PF00001">
    <property type="entry name" value="7tm_1"/>
    <property type="match status" value="1"/>
</dbReference>
<dbReference type="PROSITE" id="PS50026">
    <property type="entry name" value="EGF_3"/>
    <property type="match status" value="1"/>
</dbReference>
<dbReference type="GO" id="GO:0005524">
    <property type="term" value="F:ATP binding"/>
    <property type="evidence" value="ECO:0007669"/>
    <property type="project" value="InterPro"/>
</dbReference>
<evidence type="ECO:0000259" key="22">
    <source>
        <dbReference type="PROSITE" id="PS50262"/>
    </source>
</evidence>
<dbReference type="InterPro" id="IPR000742">
    <property type="entry name" value="EGF"/>
</dbReference>
<dbReference type="InterPro" id="IPR017452">
    <property type="entry name" value="GPCR_Rhodpsn_7TM"/>
</dbReference>
<feature type="disulfide bond" evidence="15">
    <location>
        <begin position="1763"/>
        <end position="1781"/>
    </location>
</feature>
<feature type="transmembrane region" description="Helical" evidence="16">
    <location>
        <begin position="2199"/>
        <end position="2226"/>
    </location>
</feature>
<dbReference type="CDD" id="cd00041">
    <property type="entry name" value="CUB"/>
    <property type="match status" value="1"/>
</dbReference>
<evidence type="ECO:0000256" key="11">
    <source>
        <dbReference type="ARBA" id="ARBA00023157"/>
    </source>
</evidence>
<evidence type="ECO:0000256" key="14">
    <source>
        <dbReference type="PROSITE-ProRule" id="PRU00076"/>
    </source>
</evidence>
<evidence type="ECO:0000259" key="19">
    <source>
        <dbReference type="PROSITE" id="PS50011"/>
    </source>
</evidence>
<dbReference type="PROSITE" id="PS01187">
    <property type="entry name" value="EGF_CA"/>
    <property type="match status" value="1"/>
</dbReference>
<dbReference type="Gene3D" id="3.10.100.10">
    <property type="entry name" value="Mannose-Binding Protein A, subunit A"/>
    <property type="match status" value="1"/>
</dbReference>
<evidence type="ECO:0000256" key="1">
    <source>
        <dbReference type="ARBA" id="ARBA00004651"/>
    </source>
</evidence>
<keyword evidence="6 17" id="KW-0732">Signal</keyword>
<feature type="transmembrane region" description="Helical" evidence="16">
    <location>
        <begin position="2028"/>
        <end position="2050"/>
    </location>
</feature>
<evidence type="ECO:0000256" key="2">
    <source>
        <dbReference type="ARBA" id="ARBA00022475"/>
    </source>
</evidence>
<evidence type="ECO:0000256" key="4">
    <source>
        <dbReference type="ARBA" id="ARBA00022614"/>
    </source>
</evidence>
<dbReference type="PROSITE" id="PS01180">
    <property type="entry name" value="CUB"/>
    <property type="match status" value="3"/>
</dbReference>
<keyword evidence="11 15" id="KW-1015">Disulfide bond</keyword>
<reference evidence="23 24" key="1">
    <citation type="submission" date="2020-08" db="EMBL/GenBank/DDBJ databases">
        <authorList>
            <person name="Hejnol A."/>
        </authorList>
    </citation>
    <scope>NUCLEOTIDE SEQUENCE [LARGE SCALE GENOMIC DNA]</scope>
</reference>
<evidence type="ECO:0000256" key="9">
    <source>
        <dbReference type="ARBA" id="ARBA00023040"/>
    </source>
</evidence>
<name>A0A7I8WDN3_9ANNE</name>
<evidence type="ECO:0000313" key="23">
    <source>
        <dbReference type="EMBL" id="CAD5126157.1"/>
    </source>
</evidence>
<feature type="transmembrane region" description="Helical" evidence="16">
    <location>
        <begin position="2150"/>
        <end position="2168"/>
    </location>
</feature>
<feature type="chain" id="PRO_5029788119" evidence="17">
    <location>
        <begin position="24"/>
        <end position="2464"/>
    </location>
</feature>
<feature type="domain" description="CUB" evidence="18">
    <location>
        <begin position="1191"/>
        <end position="1319"/>
    </location>
</feature>
<evidence type="ECO:0000313" key="24">
    <source>
        <dbReference type="Proteomes" id="UP000549394"/>
    </source>
</evidence>
<evidence type="ECO:0000256" key="6">
    <source>
        <dbReference type="ARBA" id="ARBA00022729"/>
    </source>
</evidence>
<feature type="disulfide bond" evidence="15">
    <location>
        <begin position="1555"/>
        <end position="1573"/>
    </location>
</feature>
<dbReference type="Gene3D" id="1.10.510.10">
    <property type="entry name" value="Transferase(Phosphotransferase) domain 1"/>
    <property type="match status" value="1"/>
</dbReference>
<dbReference type="CDD" id="cd00112">
    <property type="entry name" value="LDLa"/>
    <property type="match status" value="4"/>
</dbReference>
<dbReference type="FunFam" id="1.20.1070.10:FF:000333">
    <property type="entry name" value="Relaxin receptor 1"/>
    <property type="match status" value="1"/>
</dbReference>
<dbReference type="Gene3D" id="3.80.10.10">
    <property type="entry name" value="Ribonuclease Inhibitor"/>
    <property type="match status" value="1"/>
</dbReference>
<dbReference type="SMART" id="SM00013">
    <property type="entry name" value="LRRNT"/>
    <property type="match status" value="1"/>
</dbReference>
<dbReference type="SMART" id="SM00034">
    <property type="entry name" value="CLECT"/>
    <property type="match status" value="1"/>
</dbReference>
<dbReference type="InterPro" id="IPR000719">
    <property type="entry name" value="Prot_kinase_dom"/>
</dbReference>
<dbReference type="Pfam" id="PF07714">
    <property type="entry name" value="PK_Tyr_Ser-Thr"/>
    <property type="match status" value="1"/>
</dbReference>
<dbReference type="Pfam" id="PF00431">
    <property type="entry name" value="CUB"/>
    <property type="match status" value="1"/>
</dbReference>
<dbReference type="InterPro" id="IPR002172">
    <property type="entry name" value="LDrepeatLR_classA_rpt"/>
</dbReference>
<dbReference type="Gene3D" id="1.20.1070.10">
    <property type="entry name" value="Rhodopsin 7-helix transmembrane proteins"/>
    <property type="match status" value="1"/>
</dbReference>
<evidence type="ECO:0000256" key="13">
    <source>
        <dbReference type="ARBA" id="ARBA00023224"/>
    </source>
</evidence>
<feature type="disulfide bond" evidence="15">
    <location>
        <begin position="1795"/>
        <end position="1807"/>
    </location>
</feature>
<feature type="disulfide bond" evidence="15">
    <location>
        <begin position="1647"/>
        <end position="1662"/>
    </location>
</feature>
<feature type="disulfide bond" evidence="15">
    <location>
        <begin position="1814"/>
        <end position="1829"/>
    </location>
</feature>
<dbReference type="SMART" id="SM00192">
    <property type="entry name" value="LDLa"/>
    <property type="match status" value="6"/>
</dbReference>
<feature type="domain" description="Protein kinase" evidence="19">
    <location>
        <begin position="2225"/>
        <end position="2464"/>
    </location>
</feature>
<keyword evidence="8 16" id="KW-1133">Transmembrane helix</keyword>
<dbReference type="InterPro" id="IPR011009">
    <property type="entry name" value="Kinase-like_dom_sf"/>
</dbReference>
<keyword evidence="10 16" id="KW-0472">Membrane</keyword>
<dbReference type="Gene3D" id="2.10.25.10">
    <property type="entry name" value="Laminin"/>
    <property type="match status" value="1"/>
</dbReference>
<evidence type="ECO:0000256" key="7">
    <source>
        <dbReference type="ARBA" id="ARBA00022737"/>
    </source>
</evidence>
<dbReference type="Pfam" id="PF07645">
    <property type="entry name" value="EGF_CA"/>
    <property type="match status" value="1"/>
</dbReference>
<dbReference type="Pfam" id="PF13855">
    <property type="entry name" value="LRR_8"/>
    <property type="match status" value="1"/>
</dbReference>
<dbReference type="InterPro" id="IPR000276">
    <property type="entry name" value="GPCR_Rhodpsn"/>
</dbReference>
<dbReference type="InterPro" id="IPR035914">
    <property type="entry name" value="Sperma_CUB_dom_sf"/>
</dbReference>
<feature type="disulfide bond" evidence="15">
    <location>
        <begin position="1756"/>
        <end position="1768"/>
    </location>
</feature>
<protein>
    <submittedName>
        <fullName evidence="23">DgyrCDS14324</fullName>
    </submittedName>
</protein>
<dbReference type="GO" id="GO:0008528">
    <property type="term" value="F:G protein-coupled peptide receptor activity"/>
    <property type="evidence" value="ECO:0007669"/>
    <property type="project" value="TreeGrafter"/>
</dbReference>
<dbReference type="GO" id="GO:0004672">
    <property type="term" value="F:protein kinase activity"/>
    <property type="evidence" value="ECO:0007669"/>
    <property type="project" value="InterPro"/>
</dbReference>
<dbReference type="PRINTS" id="PR00261">
    <property type="entry name" value="LDLRECEPTOR"/>
</dbReference>
<evidence type="ECO:0000256" key="10">
    <source>
        <dbReference type="ARBA" id="ARBA00023136"/>
    </source>
</evidence>
<keyword evidence="13" id="KW-0807">Transducer</keyword>
<keyword evidence="7" id="KW-0677">Repeat</keyword>
<dbReference type="PROSITE" id="PS50011">
    <property type="entry name" value="PROTEIN_KINASE_DOM"/>
    <property type="match status" value="1"/>
</dbReference>
<feature type="domain" description="EGF-like" evidence="20">
    <location>
        <begin position="842"/>
        <end position="878"/>
    </location>
</feature>
<dbReference type="InterPro" id="IPR001611">
    <property type="entry name" value="Leu-rich_rpt"/>
</dbReference>
<dbReference type="PROSITE" id="PS50041">
    <property type="entry name" value="C_TYPE_LECTIN_2"/>
    <property type="match status" value="1"/>
</dbReference>
<keyword evidence="9" id="KW-0297">G-protein coupled receptor</keyword>
<feature type="disulfide bond" evidence="15">
    <location>
        <begin position="1635"/>
        <end position="1653"/>
    </location>
</feature>
<evidence type="ECO:0000259" key="18">
    <source>
        <dbReference type="PROSITE" id="PS01180"/>
    </source>
</evidence>
<feature type="transmembrane region" description="Helical" evidence="16">
    <location>
        <begin position="2277"/>
        <end position="2299"/>
    </location>
</feature>
<keyword evidence="5 16" id="KW-0812">Transmembrane</keyword>
<dbReference type="PANTHER" id="PTHR24372">
    <property type="entry name" value="GLYCOPROTEIN HORMONE RECEPTOR"/>
    <property type="match status" value="1"/>
</dbReference>
<dbReference type="SUPFAM" id="SSF56112">
    <property type="entry name" value="Protein kinase-like (PK-like)"/>
    <property type="match status" value="1"/>
</dbReference>
<dbReference type="SUPFAM" id="SSF81321">
    <property type="entry name" value="Family A G protein-coupled receptor-like"/>
    <property type="match status" value="1"/>
</dbReference>
<dbReference type="InterPro" id="IPR000859">
    <property type="entry name" value="CUB_dom"/>
</dbReference>
<dbReference type="Gene3D" id="2.60.120.290">
    <property type="entry name" value="Spermadhesin, CUB domain"/>
    <property type="match status" value="3"/>
</dbReference>
<dbReference type="SUPFAM" id="SSF56436">
    <property type="entry name" value="C-type lectin-like"/>
    <property type="match status" value="1"/>
</dbReference>
<evidence type="ECO:0000256" key="16">
    <source>
        <dbReference type="SAM" id="Phobius"/>
    </source>
</evidence>
<feature type="disulfide bond" evidence="15">
    <location>
        <begin position="1775"/>
        <end position="1790"/>
    </location>
</feature>
<dbReference type="PROSITE" id="PS01209">
    <property type="entry name" value="LDLRA_1"/>
    <property type="match status" value="4"/>
</dbReference>
<comment type="caution">
    <text evidence="14">Lacks conserved residue(s) required for the propagation of feature annotation.</text>
</comment>
<keyword evidence="24" id="KW-1185">Reference proteome</keyword>
<feature type="signal peptide" evidence="17">
    <location>
        <begin position="1"/>
        <end position="23"/>
    </location>
</feature>
<dbReference type="SUPFAM" id="SSF49854">
    <property type="entry name" value="Spermadhesin, CUB domain"/>
    <property type="match status" value="3"/>
</dbReference>
<dbReference type="SUPFAM" id="SSF57424">
    <property type="entry name" value="LDL receptor-like module"/>
    <property type="match status" value="4"/>
</dbReference>
<dbReference type="InterPro" id="IPR016187">
    <property type="entry name" value="CTDL_fold"/>
</dbReference>
<evidence type="ECO:0000256" key="17">
    <source>
        <dbReference type="SAM" id="SignalP"/>
    </source>
</evidence>
<dbReference type="InterPro" id="IPR001304">
    <property type="entry name" value="C-type_lectin-like"/>
</dbReference>
<feature type="domain" description="CUB" evidence="18">
    <location>
        <begin position="436"/>
        <end position="547"/>
    </location>
</feature>
<dbReference type="GO" id="GO:0007189">
    <property type="term" value="P:adenylate cyclase-activating G protein-coupled receptor signaling pathway"/>
    <property type="evidence" value="ECO:0007669"/>
    <property type="project" value="TreeGrafter"/>
</dbReference>
<evidence type="ECO:0000259" key="21">
    <source>
        <dbReference type="PROSITE" id="PS50041"/>
    </source>
</evidence>
<dbReference type="SUPFAM" id="SSF52058">
    <property type="entry name" value="L domain-like"/>
    <property type="match status" value="1"/>
</dbReference>
<dbReference type="GO" id="GO:0009755">
    <property type="term" value="P:hormone-mediated signaling pathway"/>
    <property type="evidence" value="ECO:0007669"/>
    <property type="project" value="TreeGrafter"/>
</dbReference>
<keyword evidence="4" id="KW-0433">Leucine-rich repeat</keyword>
<keyword evidence="3 14" id="KW-0245">EGF-like domain</keyword>
<dbReference type="SMART" id="SM00042">
    <property type="entry name" value="CUB"/>
    <property type="match status" value="2"/>
</dbReference>
<dbReference type="EMBL" id="CAJFCJ010000033">
    <property type="protein sequence ID" value="CAD5126157.1"/>
    <property type="molecule type" value="Genomic_DNA"/>
</dbReference>
<dbReference type="OrthoDB" id="6154043at2759"/>
<dbReference type="InterPro" id="IPR018097">
    <property type="entry name" value="EGF_Ca-bd_CS"/>
</dbReference>
<dbReference type="PANTHER" id="PTHR24372:SF77">
    <property type="entry name" value="G-PROTEIN COUPLED RECEPTORS FAMILY 1 PROFILE DOMAIN-CONTAINING PROTEIN"/>
    <property type="match status" value="1"/>
</dbReference>
<feature type="domain" description="C-type lectin" evidence="21">
    <location>
        <begin position="1342"/>
        <end position="1460"/>
    </location>
</feature>
<dbReference type="InterPro" id="IPR023415">
    <property type="entry name" value="LDLR_class-A_CS"/>
</dbReference>
<comment type="subcellular location">
    <subcellularLocation>
        <location evidence="1">Cell membrane</location>
        <topology evidence="1">Multi-pass membrane protein</topology>
    </subcellularLocation>
</comment>
<dbReference type="SUPFAM" id="SSF57196">
    <property type="entry name" value="EGF/Laminin"/>
    <property type="match status" value="1"/>
</dbReference>
<keyword evidence="12" id="KW-0675">Receptor</keyword>
<evidence type="ECO:0000259" key="20">
    <source>
        <dbReference type="PROSITE" id="PS50026"/>
    </source>
</evidence>
<dbReference type="CDD" id="cd00054">
    <property type="entry name" value="EGF_CA"/>
    <property type="match status" value="1"/>
</dbReference>
<dbReference type="InterPro" id="IPR032675">
    <property type="entry name" value="LRR_dom_sf"/>
</dbReference>
<evidence type="ECO:0000256" key="15">
    <source>
        <dbReference type="PROSITE-ProRule" id="PRU00124"/>
    </source>
</evidence>
<evidence type="ECO:0000256" key="8">
    <source>
        <dbReference type="ARBA" id="ARBA00022989"/>
    </source>
</evidence>
<dbReference type="InterPro" id="IPR000152">
    <property type="entry name" value="EGF-type_Asp/Asn_hydroxyl_site"/>
</dbReference>
<feature type="domain" description="G-protein coupled receptors family 1 profile" evidence="22">
    <location>
        <begin position="2040"/>
        <end position="2297"/>
    </location>
</feature>
<dbReference type="PROSITE" id="PS00010">
    <property type="entry name" value="ASX_HYDROXYL"/>
    <property type="match status" value="1"/>
</dbReference>
<comment type="caution">
    <text evidence="23">The sequence shown here is derived from an EMBL/GenBank/DDBJ whole genome shotgun (WGS) entry which is preliminary data.</text>
</comment>
<dbReference type="PROSITE" id="PS50068">
    <property type="entry name" value="LDLRA_2"/>
    <property type="match status" value="4"/>
</dbReference>
<dbReference type="InterPro" id="IPR036055">
    <property type="entry name" value="LDL_receptor-like_sf"/>
</dbReference>
<feature type="transmembrane region" description="Helical" evidence="16">
    <location>
        <begin position="2247"/>
        <end position="2271"/>
    </location>
</feature>
<feature type="transmembrane region" description="Helical" evidence="16">
    <location>
        <begin position="2120"/>
        <end position="2138"/>
    </location>
</feature>
<dbReference type="Proteomes" id="UP000549394">
    <property type="component" value="Unassembled WGS sequence"/>
</dbReference>
<dbReference type="InterPro" id="IPR001881">
    <property type="entry name" value="EGF-like_Ca-bd_dom"/>
</dbReference>
<feature type="transmembrane region" description="Helical" evidence="16">
    <location>
        <begin position="2062"/>
        <end position="2084"/>
    </location>
</feature>
<organism evidence="23 24">
    <name type="scientific">Dimorphilus gyrociliatus</name>
    <dbReference type="NCBI Taxonomy" id="2664684"/>
    <lineage>
        <taxon>Eukaryota</taxon>
        <taxon>Metazoa</taxon>
        <taxon>Spiralia</taxon>
        <taxon>Lophotrochozoa</taxon>
        <taxon>Annelida</taxon>
        <taxon>Polychaeta</taxon>
        <taxon>Polychaeta incertae sedis</taxon>
        <taxon>Dinophilidae</taxon>
        <taxon>Dimorphilus</taxon>
    </lineage>
</organism>
<dbReference type="InterPro" id="IPR000372">
    <property type="entry name" value="LRRNT"/>
</dbReference>
<keyword evidence="2" id="KW-1003">Cell membrane</keyword>
<dbReference type="Gene3D" id="4.10.400.10">
    <property type="entry name" value="Low-density Lipoprotein Receptor"/>
    <property type="match status" value="5"/>
</dbReference>